<evidence type="ECO:0000256" key="1">
    <source>
        <dbReference type="SAM" id="SignalP"/>
    </source>
</evidence>
<gene>
    <name evidence="2" type="ORF">IAB12_01850</name>
</gene>
<sequence length="383" mass="43465">MKKIFVLLFALMLCVFPSFAGNFKFVFADLNQHPEILAGFLPTYIMLGAGYEDEFLEGNTTEIDLLVGGGYVQRKVFQNPETGKVPENEDEIKNWRENGKFLTYDVIQTDYQIRTYQGFLDDLLTLRFDIAMKYEINRDSYKSDKNSSLSSFLGRDYSGKIYPDLAGDAHAFTTAFNLRLTLNMMEDTLFENDGLEVYAEAKWAPYFLNHGITDGFADYYSLTLNAVFAKTLWSVETDVNKWVSFVLIDRVNVNWTSGKHVPISAQGPVSLGRKVRGYSTYSYNSEFTLVNNLDLRIAGPALGIASIMPRINIFLDLGYGSGDYFNTDIPASNFLGSVGAQFTVSFFDMIDLGYQIAYIFTGEKYTDMELDNFTTTFTFFLDF</sequence>
<feature type="signal peptide" evidence="1">
    <location>
        <begin position="1"/>
        <end position="20"/>
    </location>
</feature>
<proteinExistence type="predicted"/>
<evidence type="ECO:0008006" key="4">
    <source>
        <dbReference type="Google" id="ProtNLM"/>
    </source>
</evidence>
<feature type="chain" id="PRO_5039436085" description="Haemolysin activator HlyB C-terminal domain-containing protein" evidence="1">
    <location>
        <begin position="21"/>
        <end position="383"/>
    </location>
</feature>
<evidence type="ECO:0000313" key="3">
    <source>
        <dbReference type="Proteomes" id="UP000823936"/>
    </source>
</evidence>
<keyword evidence="1" id="KW-0732">Signal</keyword>
<organism evidence="2 3">
    <name type="scientific">Candidatus Ornithospirochaeta avicola</name>
    <dbReference type="NCBI Taxonomy" id="2840896"/>
    <lineage>
        <taxon>Bacteria</taxon>
        <taxon>Pseudomonadati</taxon>
        <taxon>Spirochaetota</taxon>
        <taxon>Spirochaetia</taxon>
        <taxon>Spirochaetales</taxon>
        <taxon>Spirochaetaceae</taxon>
        <taxon>Spirochaetaceae incertae sedis</taxon>
        <taxon>Candidatus Ornithospirochaeta</taxon>
    </lineage>
</organism>
<dbReference type="AlphaFoldDB" id="A0A9D1TN29"/>
<protein>
    <recommendedName>
        <fullName evidence="4">Haemolysin activator HlyB C-terminal domain-containing protein</fullName>
    </recommendedName>
</protein>
<evidence type="ECO:0000313" key="2">
    <source>
        <dbReference type="EMBL" id="HIV98506.1"/>
    </source>
</evidence>
<dbReference type="Proteomes" id="UP000823936">
    <property type="component" value="Unassembled WGS sequence"/>
</dbReference>
<reference evidence="2" key="2">
    <citation type="submission" date="2021-04" db="EMBL/GenBank/DDBJ databases">
        <authorList>
            <person name="Gilroy R."/>
        </authorList>
    </citation>
    <scope>NUCLEOTIDE SEQUENCE</scope>
    <source>
        <strain evidence="2">Gambia11-129</strain>
    </source>
</reference>
<comment type="caution">
    <text evidence="2">The sequence shown here is derived from an EMBL/GenBank/DDBJ whole genome shotgun (WGS) entry which is preliminary data.</text>
</comment>
<name>A0A9D1TN29_9SPIO</name>
<accession>A0A9D1TN29</accession>
<reference evidence="2" key="1">
    <citation type="journal article" date="2021" name="PeerJ">
        <title>Extensive microbial diversity within the chicken gut microbiome revealed by metagenomics and culture.</title>
        <authorList>
            <person name="Gilroy R."/>
            <person name="Ravi A."/>
            <person name="Getino M."/>
            <person name="Pursley I."/>
            <person name="Horton D.L."/>
            <person name="Alikhan N.F."/>
            <person name="Baker D."/>
            <person name="Gharbi K."/>
            <person name="Hall N."/>
            <person name="Watson M."/>
            <person name="Adriaenssens E.M."/>
            <person name="Foster-Nyarko E."/>
            <person name="Jarju S."/>
            <person name="Secka A."/>
            <person name="Antonio M."/>
            <person name="Oren A."/>
            <person name="Chaudhuri R.R."/>
            <person name="La Ragione R."/>
            <person name="Hildebrand F."/>
            <person name="Pallen M.J."/>
        </authorList>
    </citation>
    <scope>NUCLEOTIDE SEQUENCE</scope>
    <source>
        <strain evidence="2">Gambia11-129</strain>
    </source>
</reference>
<dbReference type="EMBL" id="DXHU01000006">
    <property type="protein sequence ID" value="HIV98506.1"/>
    <property type="molecule type" value="Genomic_DNA"/>
</dbReference>